<dbReference type="EMBL" id="UZAI01000007">
    <property type="protein sequence ID" value="VDO25419.1"/>
    <property type="molecule type" value="Genomic_DNA"/>
</dbReference>
<keyword evidence="2" id="KW-1185">Reference proteome</keyword>
<reference evidence="1 2" key="1">
    <citation type="submission" date="2018-11" db="EMBL/GenBank/DDBJ databases">
        <authorList>
            <consortium name="Pathogen Informatics"/>
        </authorList>
    </citation>
    <scope>NUCLEOTIDE SEQUENCE [LARGE SCALE GENOMIC DNA]</scope>
    <source>
        <strain evidence="1 2">Zambia</strain>
    </source>
</reference>
<dbReference type="Proteomes" id="UP000277204">
    <property type="component" value="Unassembled WGS sequence"/>
</dbReference>
<gene>
    <name evidence="1" type="ORF">SMRZ_LOCUS54</name>
</gene>
<evidence type="ECO:0000313" key="1">
    <source>
        <dbReference type="EMBL" id="VDO25419.1"/>
    </source>
</evidence>
<proteinExistence type="predicted"/>
<evidence type="ECO:0000313" key="2">
    <source>
        <dbReference type="Proteomes" id="UP000277204"/>
    </source>
</evidence>
<dbReference type="AlphaFoldDB" id="A0A183L8C9"/>
<sequence length="193" mass="22990">MKLKLKKHWTTGRTISQKFNAAFLRDTNKLNKFKIVLSNKFQTFHDLLNGERTTMENKWKEIKKASTSTCHEVLDHKNLHHKEWITVDTLDQIQKRRYNKAPINISRTRTEKFPMATEFIMDKELFINTCTSKSQLTDRLQYQMCYLLEIKLCYRQHIQTEKLFHHIIRLELNYLSSSGSVKHSASIATITWQ</sequence>
<organism evidence="1 2">
    <name type="scientific">Schistosoma margrebowiei</name>
    <dbReference type="NCBI Taxonomy" id="48269"/>
    <lineage>
        <taxon>Eukaryota</taxon>
        <taxon>Metazoa</taxon>
        <taxon>Spiralia</taxon>
        <taxon>Lophotrochozoa</taxon>
        <taxon>Platyhelminthes</taxon>
        <taxon>Trematoda</taxon>
        <taxon>Digenea</taxon>
        <taxon>Strigeidida</taxon>
        <taxon>Schistosomatoidea</taxon>
        <taxon>Schistosomatidae</taxon>
        <taxon>Schistosoma</taxon>
    </lineage>
</organism>
<protein>
    <submittedName>
        <fullName evidence="1">Uncharacterized protein</fullName>
    </submittedName>
</protein>
<accession>A0A183L8C9</accession>
<name>A0A183L8C9_9TREM</name>